<dbReference type="PROSITE" id="PS50889">
    <property type="entry name" value="S4"/>
    <property type="match status" value="1"/>
</dbReference>
<comment type="subcellular location">
    <subcellularLocation>
        <location evidence="8">Cytoplasm</location>
    </subcellularLocation>
</comment>
<feature type="binding site" evidence="8">
    <location>
        <position position="34"/>
    </location>
    <ligand>
        <name>L-tyrosine</name>
        <dbReference type="ChEBI" id="CHEBI:58315"/>
    </ligand>
</feature>
<dbReference type="GO" id="GO:0005829">
    <property type="term" value="C:cytosol"/>
    <property type="evidence" value="ECO:0007669"/>
    <property type="project" value="TreeGrafter"/>
</dbReference>
<keyword evidence="6 8" id="KW-0030">Aminoacyl-tRNA synthetase</keyword>
<dbReference type="Gene3D" id="1.10.240.10">
    <property type="entry name" value="Tyrosyl-Transfer RNA Synthetase"/>
    <property type="match status" value="1"/>
</dbReference>
<feature type="binding site" evidence="8">
    <location>
        <position position="167"/>
    </location>
    <ligand>
        <name>L-tyrosine</name>
        <dbReference type="ChEBI" id="CHEBI:58315"/>
    </ligand>
</feature>
<reference evidence="11 12" key="1">
    <citation type="journal article" date="2013" name="Genome Announc.">
        <title>Draft genome sequences for three mercury-methylating, sulfate-reducing bacteria.</title>
        <authorList>
            <person name="Brown S.D."/>
            <person name="Hurt R.A.Jr."/>
            <person name="Gilmour C.C."/>
            <person name="Elias D.A."/>
        </authorList>
    </citation>
    <scope>NUCLEOTIDE SEQUENCE [LARGE SCALE GENOMIC DNA]</scope>
    <source>
        <strain evidence="11 12">DSM 16529</strain>
    </source>
</reference>
<dbReference type="eggNOG" id="COG0162">
    <property type="taxonomic scope" value="Bacteria"/>
</dbReference>
<feature type="domain" description="Tyrosine--tRNA ligase SYY-like C-terminal" evidence="10">
    <location>
        <begin position="336"/>
        <end position="413"/>
    </location>
</feature>
<dbReference type="CDD" id="cd00165">
    <property type="entry name" value="S4"/>
    <property type="match status" value="1"/>
</dbReference>
<dbReference type="GO" id="GO:0005524">
    <property type="term" value="F:ATP binding"/>
    <property type="evidence" value="ECO:0007669"/>
    <property type="project" value="UniProtKB-UniRule"/>
</dbReference>
<feature type="short sequence motif" description="'KMSKS' region" evidence="8">
    <location>
        <begin position="227"/>
        <end position="231"/>
    </location>
</feature>
<name>S7USU5_9BACT</name>
<dbReference type="InterPro" id="IPR014729">
    <property type="entry name" value="Rossmann-like_a/b/a_fold"/>
</dbReference>
<dbReference type="FunFam" id="1.10.240.10:FF:000001">
    <property type="entry name" value="Tyrosine--tRNA ligase"/>
    <property type="match status" value="1"/>
</dbReference>
<dbReference type="Gene3D" id="3.40.50.620">
    <property type="entry name" value="HUPs"/>
    <property type="match status" value="1"/>
</dbReference>
<dbReference type="HAMAP" id="MF_02006">
    <property type="entry name" value="Tyr_tRNA_synth_type1"/>
    <property type="match status" value="1"/>
</dbReference>
<keyword evidence="3 8" id="KW-0067">ATP-binding</keyword>
<comment type="caution">
    <text evidence="11">The sequence shown here is derived from an EMBL/GenBank/DDBJ whole genome shotgun (WGS) entry which is preliminary data.</text>
</comment>
<proteinExistence type="inferred from homology"/>
<dbReference type="Pfam" id="PF22421">
    <property type="entry name" value="SYY_C-terminal"/>
    <property type="match status" value="1"/>
</dbReference>
<dbReference type="STRING" id="1121439.dsat_2064"/>
<organism evidence="11 12">
    <name type="scientific">Alkalidesulfovibrio alkalitolerans DSM 16529</name>
    <dbReference type="NCBI Taxonomy" id="1121439"/>
    <lineage>
        <taxon>Bacteria</taxon>
        <taxon>Pseudomonadati</taxon>
        <taxon>Thermodesulfobacteriota</taxon>
        <taxon>Desulfovibrionia</taxon>
        <taxon>Desulfovibrionales</taxon>
        <taxon>Desulfovibrionaceae</taxon>
        <taxon>Alkalidesulfovibrio</taxon>
    </lineage>
</organism>
<dbReference type="PANTHER" id="PTHR11766:SF0">
    <property type="entry name" value="TYROSINE--TRNA LIGASE, MITOCHONDRIAL"/>
    <property type="match status" value="1"/>
</dbReference>
<dbReference type="NCBIfam" id="TIGR00234">
    <property type="entry name" value="tyrS"/>
    <property type="match status" value="1"/>
</dbReference>
<feature type="binding site" evidence="8">
    <location>
        <position position="171"/>
    </location>
    <ligand>
        <name>L-tyrosine</name>
        <dbReference type="ChEBI" id="CHEBI:58315"/>
    </ligand>
</feature>
<dbReference type="GO" id="GO:0006437">
    <property type="term" value="P:tyrosyl-tRNA aminoacylation"/>
    <property type="evidence" value="ECO:0007669"/>
    <property type="project" value="UniProtKB-UniRule"/>
</dbReference>
<evidence type="ECO:0000256" key="8">
    <source>
        <dbReference type="HAMAP-Rule" id="MF_02006"/>
    </source>
</evidence>
<dbReference type="Pfam" id="PF00579">
    <property type="entry name" value="tRNA-synt_1b"/>
    <property type="match status" value="1"/>
</dbReference>
<dbReference type="PROSITE" id="PS00178">
    <property type="entry name" value="AA_TRNA_LIGASE_I"/>
    <property type="match status" value="1"/>
</dbReference>
<comment type="catalytic activity">
    <reaction evidence="7 8">
        <text>tRNA(Tyr) + L-tyrosine + ATP = L-tyrosyl-tRNA(Tyr) + AMP + diphosphate + H(+)</text>
        <dbReference type="Rhea" id="RHEA:10220"/>
        <dbReference type="Rhea" id="RHEA-COMP:9706"/>
        <dbReference type="Rhea" id="RHEA-COMP:9707"/>
        <dbReference type="ChEBI" id="CHEBI:15378"/>
        <dbReference type="ChEBI" id="CHEBI:30616"/>
        <dbReference type="ChEBI" id="CHEBI:33019"/>
        <dbReference type="ChEBI" id="CHEBI:58315"/>
        <dbReference type="ChEBI" id="CHEBI:78442"/>
        <dbReference type="ChEBI" id="CHEBI:78536"/>
        <dbReference type="ChEBI" id="CHEBI:456215"/>
        <dbReference type="EC" id="6.1.1.1"/>
    </reaction>
</comment>
<dbReference type="PRINTS" id="PR01040">
    <property type="entry name" value="TRNASYNTHTYR"/>
</dbReference>
<dbReference type="RefSeq" id="WP_020885950.1">
    <property type="nucleotide sequence ID" value="NZ_ATHI01000004.1"/>
</dbReference>
<comment type="similarity">
    <text evidence="8">Belongs to the class-I aminoacyl-tRNA synthetase family. TyrS type 1 subfamily.</text>
</comment>
<sequence length="419" mass="46614">MNVFDELSWRGLVHQVSDADKVREYFATPGRVAYCGFDPSAPSLHVGNMVPLISLLRLKRAGHRPIFLAGGGTGLIGDPSGKEVERTLQDKSRIDASLEKIKGQVAKVFGGEVWVENNADWLLKLTAIELLRDVGKHFTVNWMMAKDAVKSRLAREDVGISYTEFSYMILQSYDYYHLFEKYGCMLQFGGSDQWGNITAGAELIRRKTGKEAYALTFPLITTADGKKFGKSEKGAIYMDPEMTPPTDFHNFWMLTDDRDVIRFMKFFTFLTREEIEDYEKEVAARPEKREAQKRLAAEMTRMVHGPEVLADIERAHAARFGGDAVDAGALYAAVRDSAPSVTYADAAALPDVPQMLVDLDFAPSKGKAKEFLKQGAVRINNQVFAEQVFTPGPDDLFDGSAFLLAMGKKKLGLVRLGVA</sequence>
<evidence type="ECO:0000256" key="6">
    <source>
        <dbReference type="ARBA" id="ARBA00023146"/>
    </source>
</evidence>
<dbReference type="AlphaFoldDB" id="S7USU5"/>
<protein>
    <recommendedName>
        <fullName evidence="8">Tyrosine--tRNA ligase</fullName>
        <ecNumber evidence="8">6.1.1.1</ecNumber>
    </recommendedName>
    <alternativeName>
        <fullName evidence="8">Tyrosyl-tRNA synthetase</fullName>
        <shortName evidence="8">TyrRS</shortName>
    </alternativeName>
</protein>
<dbReference type="PATRIC" id="fig|1121439.3.peg.447"/>
<comment type="subunit">
    <text evidence="8">Homodimer.</text>
</comment>
<dbReference type="InterPro" id="IPR036986">
    <property type="entry name" value="S4_RNA-bd_sf"/>
</dbReference>
<evidence type="ECO:0000259" key="10">
    <source>
        <dbReference type="Pfam" id="PF22421"/>
    </source>
</evidence>
<dbReference type="CDD" id="cd00805">
    <property type="entry name" value="TyrRS_core"/>
    <property type="match status" value="1"/>
</dbReference>
<dbReference type="GO" id="GO:0003723">
    <property type="term" value="F:RNA binding"/>
    <property type="evidence" value="ECO:0007669"/>
    <property type="project" value="UniProtKB-KW"/>
</dbReference>
<feature type="binding site" evidence="8">
    <location>
        <position position="230"/>
    </location>
    <ligand>
        <name>ATP</name>
        <dbReference type="ChEBI" id="CHEBI:30616"/>
    </ligand>
</feature>
<dbReference type="SUPFAM" id="SSF55174">
    <property type="entry name" value="Alpha-L RNA-binding motif"/>
    <property type="match status" value="1"/>
</dbReference>
<dbReference type="SUPFAM" id="SSF52374">
    <property type="entry name" value="Nucleotidylyl transferase"/>
    <property type="match status" value="1"/>
</dbReference>
<accession>S7USU5</accession>
<keyword evidence="8" id="KW-0963">Cytoplasm</keyword>
<dbReference type="InterPro" id="IPR054608">
    <property type="entry name" value="SYY-like_C"/>
</dbReference>
<evidence type="ECO:0000256" key="4">
    <source>
        <dbReference type="ARBA" id="ARBA00022884"/>
    </source>
</evidence>
<feature type="short sequence motif" description="'HIGH' region" evidence="8">
    <location>
        <begin position="39"/>
        <end position="48"/>
    </location>
</feature>
<gene>
    <name evidence="8" type="primary">tyrS</name>
    <name evidence="11" type="ORF">dsat_2064</name>
</gene>
<dbReference type="InterPro" id="IPR024107">
    <property type="entry name" value="Tyr-tRNA-ligase_bac_1"/>
</dbReference>
<keyword evidence="12" id="KW-1185">Reference proteome</keyword>
<evidence type="ECO:0000256" key="7">
    <source>
        <dbReference type="ARBA" id="ARBA00048248"/>
    </source>
</evidence>
<keyword evidence="2 8" id="KW-0547">Nucleotide-binding</keyword>
<dbReference type="PANTHER" id="PTHR11766">
    <property type="entry name" value="TYROSYL-TRNA SYNTHETASE"/>
    <property type="match status" value="1"/>
</dbReference>
<keyword evidence="4 9" id="KW-0694">RNA-binding</keyword>
<dbReference type="Gene3D" id="3.10.290.10">
    <property type="entry name" value="RNA-binding S4 domain"/>
    <property type="match status" value="1"/>
</dbReference>
<dbReference type="EMBL" id="ATHI01000004">
    <property type="protein sequence ID" value="EPR35363.1"/>
    <property type="molecule type" value="Genomic_DNA"/>
</dbReference>
<dbReference type="EC" id="6.1.1.1" evidence="8"/>
<dbReference type="InterPro" id="IPR002305">
    <property type="entry name" value="aa-tRNA-synth_Ic"/>
</dbReference>
<dbReference type="Proteomes" id="UP000014975">
    <property type="component" value="Unassembled WGS sequence"/>
</dbReference>
<dbReference type="InterPro" id="IPR002307">
    <property type="entry name" value="Tyr-tRNA-ligase"/>
</dbReference>
<comment type="function">
    <text evidence="8">Catalyzes the attachment of tyrosine to tRNA(Tyr) in a two-step reaction: tyrosine is first activated by ATP to form Tyr-AMP and then transferred to the acceptor end of tRNA(Tyr).</text>
</comment>
<keyword evidence="1 8" id="KW-0436">Ligase</keyword>
<dbReference type="GO" id="GO:0004831">
    <property type="term" value="F:tyrosine-tRNA ligase activity"/>
    <property type="evidence" value="ECO:0007669"/>
    <property type="project" value="UniProtKB-UniRule"/>
</dbReference>
<dbReference type="InterPro" id="IPR001412">
    <property type="entry name" value="aa-tRNA-synth_I_CS"/>
</dbReference>
<evidence type="ECO:0000256" key="2">
    <source>
        <dbReference type="ARBA" id="ARBA00022741"/>
    </source>
</evidence>
<evidence type="ECO:0000313" key="11">
    <source>
        <dbReference type="EMBL" id="EPR35363.1"/>
    </source>
</evidence>
<dbReference type="InterPro" id="IPR024088">
    <property type="entry name" value="Tyr-tRNA-ligase_bac-type"/>
</dbReference>
<evidence type="ECO:0000256" key="3">
    <source>
        <dbReference type="ARBA" id="ARBA00022840"/>
    </source>
</evidence>
<keyword evidence="5 8" id="KW-0648">Protein biosynthesis</keyword>
<evidence type="ECO:0000256" key="9">
    <source>
        <dbReference type="PROSITE-ProRule" id="PRU00182"/>
    </source>
</evidence>
<evidence type="ECO:0000313" key="12">
    <source>
        <dbReference type="Proteomes" id="UP000014975"/>
    </source>
</evidence>
<evidence type="ECO:0000256" key="1">
    <source>
        <dbReference type="ARBA" id="ARBA00022598"/>
    </source>
</evidence>
<dbReference type="OrthoDB" id="9804243at2"/>
<evidence type="ECO:0000256" key="5">
    <source>
        <dbReference type="ARBA" id="ARBA00022917"/>
    </source>
</evidence>